<evidence type="ECO:0000313" key="7">
    <source>
        <dbReference type="Proteomes" id="UP000519439"/>
    </source>
</evidence>
<dbReference type="InterPro" id="IPR051451">
    <property type="entry name" value="PhoH2-like"/>
</dbReference>
<dbReference type="GO" id="GO:0005829">
    <property type="term" value="C:cytosol"/>
    <property type="evidence" value="ECO:0007669"/>
    <property type="project" value="TreeGrafter"/>
</dbReference>
<keyword evidence="2" id="KW-0547">Nucleotide-binding</keyword>
<dbReference type="Gene3D" id="3.40.50.300">
    <property type="entry name" value="P-loop containing nucleotide triphosphate hydrolases"/>
    <property type="match status" value="1"/>
</dbReference>
<name>A0A7W6ICZ4_9HYPH</name>
<evidence type="ECO:0000256" key="1">
    <source>
        <dbReference type="ARBA" id="ARBA00010393"/>
    </source>
</evidence>
<feature type="region of interest" description="Disordered" evidence="4">
    <location>
        <begin position="1"/>
        <end position="24"/>
    </location>
</feature>
<dbReference type="Proteomes" id="UP000519439">
    <property type="component" value="Unassembled WGS sequence"/>
</dbReference>
<dbReference type="SMART" id="SM00487">
    <property type="entry name" value="DEXDc"/>
    <property type="match status" value="1"/>
</dbReference>
<dbReference type="AlphaFoldDB" id="A0A7W6ICZ4"/>
<dbReference type="SUPFAM" id="SSF52540">
    <property type="entry name" value="P-loop containing nucleoside triphosphate hydrolases"/>
    <property type="match status" value="1"/>
</dbReference>
<evidence type="ECO:0000256" key="3">
    <source>
        <dbReference type="ARBA" id="ARBA00022840"/>
    </source>
</evidence>
<dbReference type="RefSeq" id="WP_027314947.1">
    <property type="nucleotide sequence ID" value="NZ_JACIDC010000002.1"/>
</dbReference>
<dbReference type="PANTHER" id="PTHR30473">
    <property type="entry name" value="PROTEIN PHOH"/>
    <property type="match status" value="1"/>
</dbReference>
<dbReference type="PANTHER" id="PTHR30473:SF3">
    <property type="entry name" value="PROTEIN PHOH"/>
    <property type="match status" value="1"/>
</dbReference>
<reference evidence="6 7" key="1">
    <citation type="submission" date="2020-08" db="EMBL/GenBank/DDBJ databases">
        <title>Genomic Encyclopedia of Type Strains, Phase IV (KMG-IV): sequencing the most valuable type-strain genomes for metagenomic binning, comparative biology and taxonomic classification.</title>
        <authorList>
            <person name="Goeker M."/>
        </authorList>
    </citation>
    <scope>NUCLEOTIDE SEQUENCE [LARGE SCALE GENOMIC DNA]</scope>
    <source>
        <strain evidence="6 7">DSM 15743</strain>
    </source>
</reference>
<dbReference type="InterPro" id="IPR014001">
    <property type="entry name" value="Helicase_ATP-bd"/>
</dbReference>
<keyword evidence="7" id="KW-1185">Reference proteome</keyword>
<dbReference type="Pfam" id="PF02562">
    <property type="entry name" value="PhoH"/>
    <property type="match status" value="1"/>
</dbReference>
<organism evidence="6 7">
    <name type="scientific">Microvirga flocculans</name>
    <dbReference type="NCBI Taxonomy" id="217168"/>
    <lineage>
        <taxon>Bacteria</taxon>
        <taxon>Pseudomonadati</taxon>
        <taxon>Pseudomonadota</taxon>
        <taxon>Alphaproteobacteria</taxon>
        <taxon>Hyphomicrobiales</taxon>
        <taxon>Methylobacteriaceae</taxon>
        <taxon>Microvirga</taxon>
    </lineage>
</organism>
<keyword evidence="3" id="KW-0067">ATP-binding</keyword>
<evidence type="ECO:0000259" key="5">
    <source>
        <dbReference type="SMART" id="SM00487"/>
    </source>
</evidence>
<feature type="domain" description="Helicase ATP-binding" evidence="5">
    <location>
        <begin position="19"/>
        <end position="201"/>
    </location>
</feature>
<protein>
    <submittedName>
        <fullName evidence="6">Phosphate starvation-inducible PhoH-like protein</fullName>
    </submittedName>
</protein>
<sequence>MSKSRRKAEKFSHERRPEPIRPLTPNQGVYLDALRDSQQIIVMGPAGTGKTFIAGTHAADQLRLHRVRRVIITRPNVPAGRSLGYFPGTLEEKFAPWVAPLTGVISQRLGSNVFDNAVRNDDIIVVPFETMRGSSWDHSLIILDEAQNTLPQEMKLFLTRIGEGSQVIINGDVSQTDLKETSGLRKVIHMVKKYSLPVPIIEFTMDDIVRSDICAQWVRAFHEEGI</sequence>
<proteinExistence type="inferred from homology"/>
<accession>A0A7W6ICZ4</accession>
<dbReference type="GO" id="GO:0005524">
    <property type="term" value="F:ATP binding"/>
    <property type="evidence" value="ECO:0007669"/>
    <property type="project" value="UniProtKB-KW"/>
</dbReference>
<evidence type="ECO:0000256" key="4">
    <source>
        <dbReference type="SAM" id="MobiDB-lite"/>
    </source>
</evidence>
<evidence type="ECO:0000256" key="2">
    <source>
        <dbReference type="ARBA" id="ARBA00022741"/>
    </source>
</evidence>
<gene>
    <name evidence="6" type="ORF">GGR34_000759</name>
</gene>
<dbReference type="InterPro" id="IPR003714">
    <property type="entry name" value="PhoH"/>
</dbReference>
<comment type="similarity">
    <text evidence="1">Belongs to the PhoH family.</text>
</comment>
<evidence type="ECO:0000313" key="6">
    <source>
        <dbReference type="EMBL" id="MBB4039124.1"/>
    </source>
</evidence>
<feature type="compositionally biased region" description="Basic and acidic residues" evidence="4">
    <location>
        <begin position="9"/>
        <end position="19"/>
    </location>
</feature>
<comment type="caution">
    <text evidence="6">The sequence shown here is derived from an EMBL/GenBank/DDBJ whole genome shotgun (WGS) entry which is preliminary data.</text>
</comment>
<dbReference type="EMBL" id="JACIDC010000002">
    <property type="protein sequence ID" value="MBB4039124.1"/>
    <property type="molecule type" value="Genomic_DNA"/>
</dbReference>
<dbReference type="InterPro" id="IPR027417">
    <property type="entry name" value="P-loop_NTPase"/>
</dbReference>